<dbReference type="Proteomes" id="UP000693970">
    <property type="component" value="Unassembled WGS sequence"/>
</dbReference>
<feature type="compositionally biased region" description="Basic and acidic residues" evidence="1">
    <location>
        <begin position="89"/>
        <end position="102"/>
    </location>
</feature>
<evidence type="ECO:0000256" key="1">
    <source>
        <dbReference type="SAM" id="MobiDB-lite"/>
    </source>
</evidence>
<dbReference type="AlphaFoldDB" id="A0A9K3KT29"/>
<organism evidence="2 3">
    <name type="scientific">Nitzschia inconspicua</name>
    <dbReference type="NCBI Taxonomy" id="303405"/>
    <lineage>
        <taxon>Eukaryota</taxon>
        <taxon>Sar</taxon>
        <taxon>Stramenopiles</taxon>
        <taxon>Ochrophyta</taxon>
        <taxon>Bacillariophyta</taxon>
        <taxon>Bacillariophyceae</taxon>
        <taxon>Bacillariophycidae</taxon>
        <taxon>Bacillariales</taxon>
        <taxon>Bacillariaceae</taxon>
        <taxon>Nitzschia</taxon>
    </lineage>
</organism>
<sequence>MSPPDNKRQKLDASTDHDGNEKAEDGDDQGRSNNSRAVDSGNATSTSILPDITQTNDLMKRLQSFIPKIQAANRELNVDGDLTMQLDVNLEKECDDSSDRDSSSSSDDSNPGIQEISSNSLKTNAYVDAAALGESPDRSSPVGPTIQLQFAVGDMTNNPMMELLQSTEEDDDIEPESDASANEEVSSDRLETISRLLDDKKIASLRLEGETKNKPERPLIAEL</sequence>
<dbReference type="EMBL" id="JAGRRH010000019">
    <property type="protein sequence ID" value="KAG7349006.1"/>
    <property type="molecule type" value="Genomic_DNA"/>
</dbReference>
<reference evidence="2" key="2">
    <citation type="submission" date="2021-04" db="EMBL/GenBank/DDBJ databases">
        <authorList>
            <person name="Podell S."/>
        </authorList>
    </citation>
    <scope>NUCLEOTIDE SEQUENCE</scope>
    <source>
        <strain evidence="2">Hildebrandi</strain>
    </source>
</reference>
<accession>A0A9K3KT29</accession>
<feature type="compositionally biased region" description="Acidic residues" evidence="1">
    <location>
        <begin position="167"/>
        <end position="177"/>
    </location>
</feature>
<comment type="caution">
    <text evidence="2">The sequence shown here is derived from an EMBL/GenBank/DDBJ whole genome shotgun (WGS) entry which is preliminary data.</text>
</comment>
<gene>
    <name evidence="2" type="ORF">IV203_011603</name>
</gene>
<evidence type="ECO:0000313" key="2">
    <source>
        <dbReference type="EMBL" id="KAG7349006.1"/>
    </source>
</evidence>
<evidence type="ECO:0000313" key="3">
    <source>
        <dbReference type="Proteomes" id="UP000693970"/>
    </source>
</evidence>
<name>A0A9K3KT29_9STRA</name>
<keyword evidence="3" id="KW-1185">Reference proteome</keyword>
<feature type="region of interest" description="Disordered" evidence="1">
    <location>
        <begin position="1"/>
        <end position="52"/>
    </location>
</feature>
<proteinExistence type="predicted"/>
<feature type="region of interest" description="Disordered" evidence="1">
    <location>
        <begin position="153"/>
        <end position="190"/>
    </location>
</feature>
<feature type="compositionally biased region" description="Polar residues" evidence="1">
    <location>
        <begin position="31"/>
        <end position="52"/>
    </location>
</feature>
<feature type="compositionally biased region" description="Basic and acidic residues" evidence="1">
    <location>
        <begin position="1"/>
        <end position="23"/>
    </location>
</feature>
<protein>
    <submittedName>
        <fullName evidence="2">Uncharacterized protein</fullName>
    </submittedName>
</protein>
<feature type="compositionally biased region" description="Polar residues" evidence="1">
    <location>
        <begin position="111"/>
        <end position="121"/>
    </location>
</feature>
<feature type="region of interest" description="Disordered" evidence="1">
    <location>
        <begin position="89"/>
        <end position="121"/>
    </location>
</feature>
<reference evidence="2" key="1">
    <citation type="journal article" date="2021" name="Sci. Rep.">
        <title>Diploid genomic architecture of Nitzschia inconspicua, an elite biomass production diatom.</title>
        <authorList>
            <person name="Oliver A."/>
            <person name="Podell S."/>
            <person name="Pinowska A."/>
            <person name="Traller J.C."/>
            <person name="Smith S.R."/>
            <person name="McClure R."/>
            <person name="Beliaev A."/>
            <person name="Bohutskyi P."/>
            <person name="Hill E.A."/>
            <person name="Rabines A."/>
            <person name="Zheng H."/>
            <person name="Allen L.Z."/>
            <person name="Kuo A."/>
            <person name="Grigoriev I.V."/>
            <person name="Allen A.E."/>
            <person name="Hazlebeck D."/>
            <person name="Allen E.E."/>
        </authorList>
    </citation>
    <scope>NUCLEOTIDE SEQUENCE</scope>
    <source>
        <strain evidence="2">Hildebrandi</strain>
    </source>
</reference>